<dbReference type="AlphaFoldDB" id="A0A6A4P4E7"/>
<protein>
    <submittedName>
        <fullName evidence="2">Uncharacterized protein</fullName>
    </submittedName>
</protein>
<dbReference type="EMBL" id="WOCE01000016">
    <property type="protein sequence ID" value="KAE9597565.1"/>
    <property type="molecule type" value="Genomic_DNA"/>
</dbReference>
<evidence type="ECO:0000313" key="3">
    <source>
        <dbReference type="Proteomes" id="UP000447434"/>
    </source>
</evidence>
<sequence>MTYTQHEVSTQQKESTKINSISSNVGKSYSAWAHCKQVIANSRTIILLCIFLYETNQRDDITRFKAHVARLNE</sequence>
<evidence type="ECO:0000313" key="2">
    <source>
        <dbReference type="EMBL" id="KAE9597565.1"/>
    </source>
</evidence>
<gene>
    <name evidence="2" type="ORF">Lalb_Chr16g0387881</name>
</gene>
<name>A0A6A4P4E7_LUPAL</name>
<comment type="caution">
    <text evidence="2">The sequence shown here is derived from an EMBL/GenBank/DDBJ whole genome shotgun (WGS) entry which is preliminary data.</text>
</comment>
<proteinExistence type="predicted"/>
<organism evidence="2 3">
    <name type="scientific">Lupinus albus</name>
    <name type="common">White lupine</name>
    <name type="synonym">Lupinus termis</name>
    <dbReference type="NCBI Taxonomy" id="3870"/>
    <lineage>
        <taxon>Eukaryota</taxon>
        <taxon>Viridiplantae</taxon>
        <taxon>Streptophyta</taxon>
        <taxon>Embryophyta</taxon>
        <taxon>Tracheophyta</taxon>
        <taxon>Spermatophyta</taxon>
        <taxon>Magnoliopsida</taxon>
        <taxon>eudicotyledons</taxon>
        <taxon>Gunneridae</taxon>
        <taxon>Pentapetalae</taxon>
        <taxon>rosids</taxon>
        <taxon>fabids</taxon>
        <taxon>Fabales</taxon>
        <taxon>Fabaceae</taxon>
        <taxon>Papilionoideae</taxon>
        <taxon>50 kb inversion clade</taxon>
        <taxon>genistoids sensu lato</taxon>
        <taxon>core genistoids</taxon>
        <taxon>Genisteae</taxon>
        <taxon>Lupinus</taxon>
    </lineage>
</organism>
<accession>A0A6A4P4E7</accession>
<keyword evidence="3" id="KW-1185">Reference proteome</keyword>
<evidence type="ECO:0000256" key="1">
    <source>
        <dbReference type="SAM" id="MobiDB-lite"/>
    </source>
</evidence>
<dbReference type="Proteomes" id="UP000447434">
    <property type="component" value="Chromosome 16"/>
</dbReference>
<feature type="region of interest" description="Disordered" evidence="1">
    <location>
        <begin position="1"/>
        <end position="20"/>
    </location>
</feature>
<reference evidence="3" key="1">
    <citation type="journal article" date="2020" name="Nat. Commun.">
        <title>Genome sequence of the cluster root forming white lupin.</title>
        <authorList>
            <person name="Hufnagel B."/>
            <person name="Marques A."/>
            <person name="Soriano A."/>
            <person name="Marques L."/>
            <person name="Divol F."/>
            <person name="Doumas P."/>
            <person name="Sallet E."/>
            <person name="Mancinotti D."/>
            <person name="Carrere S."/>
            <person name="Marande W."/>
            <person name="Arribat S."/>
            <person name="Keller J."/>
            <person name="Huneau C."/>
            <person name="Blein T."/>
            <person name="Aime D."/>
            <person name="Laguerre M."/>
            <person name="Taylor J."/>
            <person name="Schubert V."/>
            <person name="Nelson M."/>
            <person name="Geu-Flores F."/>
            <person name="Crespi M."/>
            <person name="Gallardo-Guerrero K."/>
            <person name="Delaux P.-M."/>
            <person name="Salse J."/>
            <person name="Berges H."/>
            <person name="Guyot R."/>
            <person name="Gouzy J."/>
            <person name="Peret B."/>
        </authorList>
    </citation>
    <scope>NUCLEOTIDE SEQUENCE [LARGE SCALE GENOMIC DNA]</scope>
    <source>
        <strain evidence="3">cv. Amiga</strain>
    </source>
</reference>